<feature type="transmembrane region" description="Helical" evidence="1">
    <location>
        <begin position="12"/>
        <end position="33"/>
    </location>
</feature>
<dbReference type="AlphaFoldDB" id="A0A7W7ZUA4"/>
<feature type="transmembrane region" description="Helical" evidence="1">
    <location>
        <begin position="198"/>
        <end position="218"/>
    </location>
</feature>
<evidence type="ECO:0000313" key="2">
    <source>
        <dbReference type="EMBL" id="MBB5066292.1"/>
    </source>
</evidence>
<name>A0A7W7ZUA4_9BACT</name>
<organism evidence="2 3">
    <name type="scientific">Granulicella mallensis</name>
    <dbReference type="NCBI Taxonomy" id="940614"/>
    <lineage>
        <taxon>Bacteria</taxon>
        <taxon>Pseudomonadati</taxon>
        <taxon>Acidobacteriota</taxon>
        <taxon>Terriglobia</taxon>
        <taxon>Terriglobales</taxon>
        <taxon>Acidobacteriaceae</taxon>
        <taxon>Granulicella</taxon>
    </lineage>
</organism>
<evidence type="ECO:0000256" key="1">
    <source>
        <dbReference type="SAM" id="Phobius"/>
    </source>
</evidence>
<evidence type="ECO:0000313" key="3">
    <source>
        <dbReference type="Proteomes" id="UP000584867"/>
    </source>
</evidence>
<feature type="transmembrane region" description="Helical" evidence="1">
    <location>
        <begin position="118"/>
        <end position="138"/>
    </location>
</feature>
<feature type="transmembrane region" description="Helical" evidence="1">
    <location>
        <begin position="48"/>
        <end position="68"/>
    </location>
</feature>
<gene>
    <name evidence="2" type="ORF">HDF15_004669</name>
</gene>
<proteinExistence type="predicted"/>
<keyword evidence="1" id="KW-0812">Transmembrane</keyword>
<dbReference type="EMBL" id="JACHIO010000026">
    <property type="protein sequence ID" value="MBB5066292.1"/>
    <property type="molecule type" value="Genomic_DNA"/>
</dbReference>
<keyword evidence="1" id="KW-1133">Transmembrane helix</keyword>
<keyword evidence="1" id="KW-0472">Membrane</keyword>
<dbReference type="RefSeq" id="WP_184259672.1">
    <property type="nucleotide sequence ID" value="NZ_JACHIO010000026.1"/>
</dbReference>
<protein>
    <submittedName>
        <fullName evidence="2">Putative membrane protein</fullName>
    </submittedName>
</protein>
<dbReference type="Proteomes" id="UP000584867">
    <property type="component" value="Unassembled WGS sequence"/>
</dbReference>
<feature type="transmembrane region" description="Helical" evidence="1">
    <location>
        <begin position="80"/>
        <end position="98"/>
    </location>
</feature>
<comment type="caution">
    <text evidence="2">The sequence shown here is derived from an EMBL/GenBank/DDBJ whole genome shotgun (WGS) entry which is preliminary data.</text>
</comment>
<reference evidence="2 3" key="1">
    <citation type="submission" date="2020-08" db="EMBL/GenBank/DDBJ databases">
        <title>Genomic Encyclopedia of Type Strains, Phase IV (KMG-V): Genome sequencing to study the core and pangenomes of soil and plant-associated prokaryotes.</title>
        <authorList>
            <person name="Whitman W."/>
        </authorList>
    </citation>
    <scope>NUCLEOTIDE SEQUENCE [LARGE SCALE GENOMIC DNA]</scope>
    <source>
        <strain evidence="2 3">X5P3</strain>
    </source>
</reference>
<accession>A0A7W7ZUA4</accession>
<sequence length="233" mass="26502">MTTKRASMLERYFYLFMSLLNAAVVVYGFSFTINQNLLHPSVQPPQIVYLHSVVFSAWVLFFILQSALVRSHNVRLHRTLGWVGAGLAVSILVLGYTTSTAVLRLAIQRQLPFPTVPFLFVEVMELVCFAVPFALAIYWRKRPDFHRRLMLIATCALTEAAFGRIPSLPAVFAPAGVDALILLGVVRDIIVERRIHKVYLYALPAMIFLQIIAEYTYVHQSSWWIGIGNYLLR</sequence>